<dbReference type="AlphaFoldDB" id="A0A9W3H4K1"/>
<dbReference type="GO" id="GO:0007283">
    <property type="term" value="P:spermatogenesis"/>
    <property type="evidence" value="ECO:0007669"/>
    <property type="project" value="TreeGrafter"/>
</dbReference>
<evidence type="ECO:0000313" key="2">
    <source>
        <dbReference type="RefSeq" id="XP_010970324.1"/>
    </source>
</evidence>
<dbReference type="RefSeq" id="XP_010970324.1">
    <property type="nucleotide sequence ID" value="XM_010972022.2"/>
</dbReference>
<sequence>MCAPVSLRHEAEGMSYLHASWVYQLQHGDQLRVCFACFKAAFLDFKEFLEEEDWEDEDWNPELVVHTGAGSELGASPGVGPGWGQAQGGPAQGGAVAWGPDPPGAGPVGYEEVGLDHYFVPTELEPQNAVPLGLGPEDADWVQGLPWRLGRLPTCSHWPCSSLPWQGFLRVDLPPGAPMVLELGTTQAVDPAEAEAWLLGLQVICMVGFYDAIYFRKMKPTRALRTPGQRWKLVLEPNELWVVRLQDAPQVQDLHRWQLSILESSPPAGNEELVPADSALLKRGFSILSFSPWAQREAEEGDSAPGPQPSSRGGDPGPSGPRGPGEGLAVPGASAPGELPCFQPFGPGPQN</sequence>
<feature type="region of interest" description="Disordered" evidence="1">
    <location>
        <begin position="296"/>
        <end position="351"/>
    </location>
</feature>
<feature type="compositionally biased region" description="Gly residues" evidence="1">
    <location>
        <begin position="314"/>
        <end position="326"/>
    </location>
</feature>
<dbReference type="GO" id="GO:0005737">
    <property type="term" value="C:cytoplasm"/>
    <property type="evidence" value="ECO:0007669"/>
    <property type="project" value="TreeGrafter"/>
</dbReference>
<dbReference type="GO" id="GO:0001890">
    <property type="term" value="P:placenta development"/>
    <property type="evidence" value="ECO:0007669"/>
    <property type="project" value="TreeGrafter"/>
</dbReference>
<reference evidence="2" key="1">
    <citation type="submission" date="2025-08" db="UniProtKB">
        <authorList>
            <consortium name="RefSeq"/>
        </authorList>
    </citation>
    <scope>IDENTIFICATION</scope>
    <source>
        <tissue evidence="2">Blood</tissue>
    </source>
</reference>
<dbReference type="Pfam" id="PF15553">
    <property type="entry name" value="TEX19"/>
    <property type="match status" value="1"/>
</dbReference>
<accession>A0A9W3H4K1</accession>
<dbReference type="OrthoDB" id="9797797at2759"/>
<dbReference type="GO" id="GO:0008584">
    <property type="term" value="P:male gonad development"/>
    <property type="evidence" value="ECO:0007669"/>
    <property type="project" value="TreeGrafter"/>
</dbReference>
<dbReference type="InterPro" id="IPR029093">
    <property type="entry name" value="TEX19"/>
</dbReference>
<dbReference type="PANTHER" id="PTHR31387">
    <property type="entry name" value="TESTIS-EXPRESSED PROTEIN 19"/>
    <property type="match status" value="1"/>
</dbReference>
<evidence type="ECO:0000256" key="1">
    <source>
        <dbReference type="SAM" id="MobiDB-lite"/>
    </source>
</evidence>
<organism evidence="2">
    <name type="scientific">Camelus bactrianus</name>
    <name type="common">Bactrian camel</name>
    <dbReference type="NCBI Taxonomy" id="9837"/>
    <lineage>
        <taxon>Eukaryota</taxon>
        <taxon>Metazoa</taxon>
        <taxon>Chordata</taxon>
        <taxon>Craniata</taxon>
        <taxon>Vertebrata</taxon>
        <taxon>Euteleostomi</taxon>
        <taxon>Mammalia</taxon>
        <taxon>Eutheria</taxon>
        <taxon>Laurasiatheria</taxon>
        <taxon>Artiodactyla</taxon>
        <taxon>Tylopoda</taxon>
        <taxon>Camelidae</taxon>
        <taxon>Camelus</taxon>
    </lineage>
</organism>
<gene>
    <name evidence="2" type="primary">TEX19</name>
</gene>
<dbReference type="GO" id="GO:0005634">
    <property type="term" value="C:nucleus"/>
    <property type="evidence" value="ECO:0007669"/>
    <property type="project" value="TreeGrafter"/>
</dbReference>
<protein>
    <submittedName>
        <fullName evidence="2">Testis-expressed protein 19</fullName>
    </submittedName>
</protein>
<name>A0A9W3H4K1_CAMBA</name>
<dbReference type="PANTHER" id="PTHR31387:SF0">
    <property type="entry name" value="TESTIS-EXPRESSED PROTEIN 19"/>
    <property type="match status" value="1"/>
</dbReference>
<proteinExistence type="predicted"/>
<dbReference type="KEGG" id="cbai:105082458"/>